<evidence type="ECO:0000313" key="1">
    <source>
        <dbReference type="EMBL" id="GIX68475.1"/>
    </source>
</evidence>
<proteinExistence type="predicted"/>
<keyword evidence="2" id="KW-1185">Reference proteome</keyword>
<name>A0AAV4M9G5_CAEEX</name>
<comment type="caution">
    <text evidence="1">The sequence shown here is derived from an EMBL/GenBank/DDBJ whole genome shotgun (WGS) entry which is preliminary data.</text>
</comment>
<protein>
    <submittedName>
        <fullName evidence="1">Uncharacterized protein</fullName>
    </submittedName>
</protein>
<evidence type="ECO:0000313" key="2">
    <source>
        <dbReference type="Proteomes" id="UP001054945"/>
    </source>
</evidence>
<dbReference type="EMBL" id="BPLR01019492">
    <property type="protein sequence ID" value="GIX68475.1"/>
    <property type="molecule type" value="Genomic_DNA"/>
</dbReference>
<dbReference type="AlphaFoldDB" id="A0AAV4M9G5"/>
<sequence>MNHSLIDRLYLKADRRSASLRSSLDPKWSLDEFLLNSDNSIRICFKLIRIFWIPIRFGSSDHDSIRSSDHDSIRIFDHDSIRISGSRFDSDFRITIRFDLL</sequence>
<dbReference type="Proteomes" id="UP001054945">
    <property type="component" value="Unassembled WGS sequence"/>
</dbReference>
<gene>
    <name evidence="1" type="ORF">CEXT_100521</name>
</gene>
<reference evidence="1 2" key="1">
    <citation type="submission" date="2021-06" db="EMBL/GenBank/DDBJ databases">
        <title>Caerostris extrusa draft genome.</title>
        <authorList>
            <person name="Kono N."/>
            <person name="Arakawa K."/>
        </authorList>
    </citation>
    <scope>NUCLEOTIDE SEQUENCE [LARGE SCALE GENOMIC DNA]</scope>
</reference>
<organism evidence="1 2">
    <name type="scientific">Caerostris extrusa</name>
    <name type="common">Bark spider</name>
    <name type="synonym">Caerostris bankana</name>
    <dbReference type="NCBI Taxonomy" id="172846"/>
    <lineage>
        <taxon>Eukaryota</taxon>
        <taxon>Metazoa</taxon>
        <taxon>Ecdysozoa</taxon>
        <taxon>Arthropoda</taxon>
        <taxon>Chelicerata</taxon>
        <taxon>Arachnida</taxon>
        <taxon>Araneae</taxon>
        <taxon>Araneomorphae</taxon>
        <taxon>Entelegynae</taxon>
        <taxon>Araneoidea</taxon>
        <taxon>Araneidae</taxon>
        <taxon>Caerostris</taxon>
    </lineage>
</organism>
<accession>A0AAV4M9G5</accession>